<dbReference type="PROSITE" id="PS00073">
    <property type="entry name" value="ACYL_COA_DH_2"/>
    <property type="match status" value="1"/>
</dbReference>
<dbReference type="GO" id="GO:0003995">
    <property type="term" value="F:acyl-CoA dehydrogenase activity"/>
    <property type="evidence" value="ECO:0007669"/>
    <property type="project" value="InterPro"/>
</dbReference>
<dbReference type="Pfam" id="PF00441">
    <property type="entry name" value="Acyl-CoA_dh_1"/>
    <property type="match status" value="1"/>
</dbReference>
<evidence type="ECO:0000256" key="6">
    <source>
        <dbReference type="SAM" id="MobiDB-lite"/>
    </source>
</evidence>
<dbReference type="Gene3D" id="6.10.250.600">
    <property type="match status" value="1"/>
</dbReference>
<sequence length="529" mass="57197">MHSTHQVVNQASPLSGFDPLACDPALGSALTRYVVGDLTPLALEAGSAEAREHGRLADENPPQLRTHDRYGNRIDEVEYHPSWHWLMERAITHGLHAAPWGQGPGAHLRRAAGFYLWSQAEAGHGCPISMTYAAVPALRWSPELAAEHEPKLTARRYEFGLRPPHEKSALLAGMSMTEKQGGSDVRANTTTAEPLADGTYRLIGHKWFTSAPMNDLFLTLAQTSGGLSCFLVPRVLPDGSRNEIRLQRLKDKLGNKSNASSEIEYTGAIGHLIGEEGRGVRCIIEMVSMTRLDCVLGASANIRIALSEAAHHVQQRSAFGARLADQPLMQQVVADLALESEAATTLAMRLAAAVEQQEHDLLRLALPATKFYVCKRAPHVVAEALECLGGNGYAEESGMPRLYREAPLMSIWEGSGNVTALDLLRALAKQPTSRDAILAELDAAAGENAAYDDALRRVRAELADPRPERARALAESLALALQASLLQRYAPASVSDAFIATRLVDPGRTFGSTPVTGAKSLFDRIAPGQ</sequence>
<dbReference type="InterPro" id="IPR009075">
    <property type="entry name" value="AcylCo_DH/oxidase_C"/>
</dbReference>
<feature type="domain" description="Acyl-CoA dehydrogenase/oxidase C-terminal" evidence="7">
    <location>
        <begin position="277"/>
        <end position="427"/>
    </location>
</feature>
<evidence type="ECO:0000256" key="1">
    <source>
        <dbReference type="ARBA" id="ARBA00001974"/>
    </source>
</evidence>
<dbReference type="InterPro" id="IPR006089">
    <property type="entry name" value="Acyl-CoA_DH_CS"/>
</dbReference>
<name>A0A4R4V3M7_9PSEU</name>
<proteinExistence type="inferred from homology"/>
<dbReference type="SUPFAM" id="SSF47203">
    <property type="entry name" value="Acyl-CoA dehydrogenase C-terminal domain-like"/>
    <property type="match status" value="1"/>
</dbReference>
<feature type="domain" description="Adaptive response protein AidB N-terminal" evidence="9">
    <location>
        <begin position="9"/>
        <end position="158"/>
    </location>
</feature>
<protein>
    <submittedName>
        <fullName evidence="10">DNA alkylation response protein</fullName>
    </submittedName>
</protein>
<keyword evidence="5" id="KW-0560">Oxidoreductase</keyword>
<dbReference type="InterPro" id="IPR052904">
    <property type="entry name" value="Acyl-CoA_dehydrogenase-like"/>
</dbReference>
<dbReference type="Pfam" id="PF02770">
    <property type="entry name" value="Acyl-CoA_dh_M"/>
    <property type="match status" value="1"/>
</dbReference>
<keyword evidence="4 5" id="KW-0274">FAD</keyword>
<gene>
    <name evidence="10" type="ORF">E1161_03585</name>
</gene>
<dbReference type="RefSeq" id="WP_132619709.1">
    <property type="nucleotide sequence ID" value="NZ_SMKV01000003.1"/>
</dbReference>
<evidence type="ECO:0000259" key="9">
    <source>
        <dbReference type="Pfam" id="PF18158"/>
    </source>
</evidence>
<comment type="cofactor">
    <cofactor evidence="1 5">
        <name>FAD</name>
        <dbReference type="ChEBI" id="CHEBI:57692"/>
    </cofactor>
</comment>
<keyword evidence="11" id="KW-1185">Reference proteome</keyword>
<evidence type="ECO:0000256" key="2">
    <source>
        <dbReference type="ARBA" id="ARBA00009347"/>
    </source>
</evidence>
<feature type="domain" description="Acyl-CoA oxidase/dehydrogenase middle" evidence="8">
    <location>
        <begin position="174"/>
        <end position="266"/>
    </location>
</feature>
<dbReference type="Gene3D" id="2.40.110.20">
    <property type="match status" value="1"/>
</dbReference>
<accession>A0A4R4V3M7</accession>
<dbReference type="AlphaFoldDB" id="A0A4R4V3M7"/>
<dbReference type="OrthoDB" id="9771038at2"/>
<evidence type="ECO:0000259" key="7">
    <source>
        <dbReference type="Pfam" id="PF00441"/>
    </source>
</evidence>
<dbReference type="SUPFAM" id="SSF56645">
    <property type="entry name" value="Acyl-CoA dehydrogenase NM domain-like"/>
    <property type="match status" value="1"/>
</dbReference>
<dbReference type="PANTHER" id="PTHR42707:SF3">
    <property type="entry name" value="ACYL-COA DEHYDROGENASE AIDB-RELATED"/>
    <property type="match status" value="1"/>
</dbReference>
<dbReference type="InterPro" id="IPR036250">
    <property type="entry name" value="AcylCo_DH-like_C"/>
</dbReference>
<comment type="caution">
    <text evidence="10">The sequence shown here is derived from an EMBL/GenBank/DDBJ whole genome shotgun (WGS) entry which is preliminary data.</text>
</comment>
<dbReference type="Gene3D" id="1.20.140.10">
    <property type="entry name" value="Butyryl-CoA Dehydrogenase, subunit A, domain 3"/>
    <property type="match status" value="1"/>
</dbReference>
<feature type="region of interest" description="Disordered" evidence="6">
    <location>
        <begin position="50"/>
        <end position="69"/>
    </location>
</feature>
<dbReference type="InterPro" id="IPR041504">
    <property type="entry name" value="AidB_N"/>
</dbReference>
<dbReference type="Proteomes" id="UP000294744">
    <property type="component" value="Unassembled WGS sequence"/>
</dbReference>
<evidence type="ECO:0000313" key="11">
    <source>
        <dbReference type="Proteomes" id="UP000294744"/>
    </source>
</evidence>
<keyword evidence="3 5" id="KW-0285">Flavoprotein</keyword>
<evidence type="ECO:0000259" key="8">
    <source>
        <dbReference type="Pfam" id="PF02770"/>
    </source>
</evidence>
<comment type="similarity">
    <text evidence="2 5">Belongs to the acyl-CoA dehydrogenase family.</text>
</comment>
<dbReference type="PANTHER" id="PTHR42707">
    <property type="entry name" value="ACYL-COA DEHYDROGENASE"/>
    <property type="match status" value="1"/>
</dbReference>
<dbReference type="Pfam" id="PF18158">
    <property type="entry name" value="AidB_N"/>
    <property type="match status" value="1"/>
</dbReference>
<organism evidence="10 11">
    <name type="scientific">Saccharopolyspora aridisoli</name>
    <dbReference type="NCBI Taxonomy" id="2530385"/>
    <lineage>
        <taxon>Bacteria</taxon>
        <taxon>Bacillati</taxon>
        <taxon>Actinomycetota</taxon>
        <taxon>Actinomycetes</taxon>
        <taxon>Pseudonocardiales</taxon>
        <taxon>Pseudonocardiaceae</taxon>
        <taxon>Saccharopolyspora</taxon>
    </lineage>
</organism>
<evidence type="ECO:0000256" key="5">
    <source>
        <dbReference type="RuleBase" id="RU362125"/>
    </source>
</evidence>
<dbReference type="EMBL" id="SMKV01000003">
    <property type="protein sequence ID" value="TDC95973.1"/>
    <property type="molecule type" value="Genomic_DNA"/>
</dbReference>
<reference evidence="10 11" key="1">
    <citation type="submission" date="2019-03" db="EMBL/GenBank/DDBJ databases">
        <title>Draft genome sequences of novel Actinobacteria.</title>
        <authorList>
            <person name="Sahin N."/>
            <person name="Ay H."/>
            <person name="Saygin H."/>
        </authorList>
    </citation>
    <scope>NUCLEOTIDE SEQUENCE [LARGE SCALE GENOMIC DNA]</scope>
    <source>
        <strain evidence="10 11">16K404</strain>
    </source>
</reference>
<evidence type="ECO:0000256" key="4">
    <source>
        <dbReference type="ARBA" id="ARBA00022827"/>
    </source>
</evidence>
<dbReference type="InterPro" id="IPR006091">
    <property type="entry name" value="Acyl-CoA_Oxase/DH_mid-dom"/>
</dbReference>
<dbReference type="InterPro" id="IPR009100">
    <property type="entry name" value="AcylCoA_DH/oxidase_NM_dom_sf"/>
</dbReference>
<evidence type="ECO:0000313" key="10">
    <source>
        <dbReference type="EMBL" id="TDC95973.1"/>
    </source>
</evidence>
<evidence type="ECO:0000256" key="3">
    <source>
        <dbReference type="ARBA" id="ARBA00022630"/>
    </source>
</evidence>